<sequence length="624" mass="65803">MTEPDATTLEVAPTMPAVVRGTMQDPWSDYSGRSYAAGGPLLESVVQRLGLGAADRVLIVGPHSPALVSAVAAATDSTPTVLVRGTPDATALASQGLPAEVVAGSLDGFVESAPEPFSVVVALDGLDRVLSYDSEPLPFDDTLRLLLGLATPDARVAFTHAYDAAPVNVLDARPAKDRHGDDEFRAFHADPTRPTTAEGLLALVATVTGDAAGDLVAVFGPTAAPRLLASGAPETLDQAPPAITGYAIDAAHAHRRPLLAQPDELIRTLARGRRLADAADGGLVLLGTSADFDLARVSPDGTLVIGEFDDTTGNLAVLSAADVRSAEWPDDAATEVEERDTAQPSETAHYLSAQTAPQRDADARVDIDPELVPPQLHLTATVEDLFVDQATAGDVPAFRELAQAVGAYVQSVPVTERRVITFDNLHVTGRDFAPGADGARWTESVGTTDALAAAFWLLQDRLRREHVRQPWPDHVQGEALVGMWVEMASGAEPAREEIAQARALADAIGRSRPQPSGTVPDLRTAFADAAQARRELAEAQGHIFGLERTIGFRDKQLRTREQVIRNMRPGGGGGAGAAAAPTRAGVAARLVKRTAQVRSFGELTAGVDRVVKRAQRTRAAKNKK</sequence>
<comment type="caution">
    <text evidence="2">The sequence shown here is derived from an EMBL/GenBank/DDBJ whole genome shotgun (WGS) entry which is preliminary data.</text>
</comment>
<reference evidence="2 3" key="1">
    <citation type="submission" date="2020-05" db="EMBL/GenBank/DDBJ databases">
        <title>Flexivirga sp. ID2601S isolated from air conditioner.</title>
        <authorList>
            <person name="Kim D.H."/>
        </authorList>
    </citation>
    <scope>NUCLEOTIDE SEQUENCE [LARGE SCALE GENOMIC DNA]</scope>
    <source>
        <strain evidence="2 3">ID2601S</strain>
    </source>
</reference>
<dbReference type="RefSeq" id="WP_171156237.1">
    <property type="nucleotide sequence ID" value="NZ_JABENB010000002.1"/>
</dbReference>
<gene>
    <name evidence="2" type="ORF">HJ588_13015</name>
</gene>
<proteinExistence type="predicted"/>
<dbReference type="Proteomes" id="UP000557772">
    <property type="component" value="Unassembled WGS sequence"/>
</dbReference>
<name>A0A849AKX9_9MICO</name>
<feature type="region of interest" description="Disordered" evidence="1">
    <location>
        <begin position="328"/>
        <end position="361"/>
    </location>
</feature>
<evidence type="ECO:0000256" key="1">
    <source>
        <dbReference type="SAM" id="MobiDB-lite"/>
    </source>
</evidence>
<organism evidence="2 3">
    <name type="scientific">Flexivirga aerilata</name>
    <dbReference type="NCBI Taxonomy" id="1656889"/>
    <lineage>
        <taxon>Bacteria</taxon>
        <taxon>Bacillati</taxon>
        <taxon>Actinomycetota</taxon>
        <taxon>Actinomycetes</taxon>
        <taxon>Micrococcales</taxon>
        <taxon>Dermacoccaceae</taxon>
        <taxon>Flexivirga</taxon>
    </lineage>
</organism>
<dbReference type="EMBL" id="JABENB010000002">
    <property type="protein sequence ID" value="NNG40186.1"/>
    <property type="molecule type" value="Genomic_DNA"/>
</dbReference>
<dbReference type="AlphaFoldDB" id="A0A849AKX9"/>
<protein>
    <submittedName>
        <fullName evidence="2">Uncharacterized protein</fullName>
    </submittedName>
</protein>
<accession>A0A849AKX9</accession>
<keyword evidence="3" id="KW-1185">Reference proteome</keyword>
<evidence type="ECO:0000313" key="3">
    <source>
        <dbReference type="Proteomes" id="UP000557772"/>
    </source>
</evidence>
<feature type="compositionally biased region" description="Acidic residues" evidence="1">
    <location>
        <begin position="328"/>
        <end position="338"/>
    </location>
</feature>
<evidence type="ECO:0000313" key="2">
    <source>
        <dbReference type="EMBL" id="NNG40186.1"/>
    </source>
</evidence>
<feature type="compositionally biased region" description="Polar residues" evidence="1">
    <location>
        <begin position="342"/>
        <end position="357"/>
    </location>
</feature>